<dbReference type="RefSeq" id="WP_036203911.1">
    <property type="nucleotide sequence ID" value="NZ_AVCY01000001.1"/>
</dbReference>
<evidence type="ECO:0000313" key="2">
    <source>
        <dbReference type="EMBL" id="KGR74247.1"/>
    </source>
</evidence>
<dbReference type="STRING" id="1384057.CD33_19915"/>
<sequence>MKTYTYCHPEAIEYTGDIPILNETGEVVAYSRRIYDNFLKKRFDEIFDFRYFLKYDVLDYDGEKLFTVKKISRRGKLWFEGIEAETKKKYIISYENWRIGLPTLYITDHKMKIQLEKELEDWSKFLLNQEEIARWKAEYCETEGEFHMTLQINDNSPIQQPQFFIAICQATLFVGA</sequence>
<evidence type="ECO:0000259" key="1">
    <source>
        <dbReference type="Pfam" id="PF23728"/>
    </source>
</evidence>
<dbReference type="AlphaFoldDB" id="A0A0A3IHE8"/>
<feature type="domain" description="Tubby C-terminal" evidence="1">
    <location>
        <begin position="4"/>
        <end position="174"/>
    </location>
</feature>
<dbReference type="OrthoDB" id="2451847at2"/>
<dbReference type="InterPro" id="IPR056944">
    <property type="entry name" value="Tubby_C-like"/>
</dbReference>
<name>A0A0A3IHE8_9BACL</name>
<organism evidence="2 3">
    <name type="scientific">Ureibacillus sinduriensis BLB-1 = JCM 15800</name>
    <dbReference type="NCBI Taxonomy" id="1384057"/>
    <lineage>
        <taxon>Bacteria</taxon>
        <taxon>Bacillati</taxon>
        <taxon>Bacillota</taxon>
        <taxon>Bacilli</taxon>
        <taxon>Bacillales</taxon>
        <taxon>Caryophanaceae</taxon>
        <taxon>Ureibacillus</taxon>
    </lineage>
</organism>
<reference evidence="2 3" key="1">
    <citation type="submission" date="2014-02" db="EMBL/GenBank/DDBJ databases">
        <title>Draft genome sequence of Lysinibacillus sinduriensis JCM 15800.</title>
        <authorList>
            <person name="Zhang F."/>
            <person name="Wang G."/>
            <person name="Zhang L."/>
        </authorList>
    </citation>
    <scope>NUCLEOTIDE SEQUENCE [LARGE SCALE GENOMIC DNA]</scope>
    <source>
        <strain evidence="2 3">JCM 15800</strain>
    </source>
</reference>
<proteinExistence type="predicted"/>
<dbReference type="Pfam" id="PF23728">
    <property type="entry name" value="Tubby_C_like"/>
    <property type="match status" value="1"/>
</dbReference>
<keyword evidence="3" id="KW-1185">Reference proteome</keyword>
<dbReference type="Proteomes" id="UP000030408">
    <property type="component" value="Unassembled WGS sequence"/>
</dbReference>
<gene>
    <name evidence="2" type="ORF">CD33_19915</name>
</gene>
<comment type="caution">
    <text evidence="2">The sequence shown here is derived from an EMBL/GenBank/DDBJ whole genome shotgun (WGS) entry which is preliminary data.</text>
</comment>
<protein>
    <recommendedName>
        <fullName evidence="1">Tubby C-terminal domain-containing protein</fullName>
    </recommendedName>
</protein>
<evidence type="ECO:0000313" key="3">
    <source>
        <dbReference type="Proteomes" id="UP000030408"/>
    </source>
</evidence>
<accession>A0A0A3IHE8</accession>
<dbReference type="eggNOG" id="ENOG5032RZX">
    <property type="taxonomic scope" value="Bacteria"/>
</dbReference>
<dbReference type="EMBL" id="JPVO01000055">
    <property type="protein sequence ID" value="KGR74247.1"/>
    <property type="molecule type" value="Genomic_DNA"/>
</dbReference>